<feature type="binding site" evidence="3">
    <location>
        <position position="103"/>
    </location>
    <ligand>
        <name>Zn(2+)</name>
        <dbReference type="ChEBI" id="CHEBI:29105"/>
        <label>2</label>
    </ligand>
</feature>
<proteinExistence type="predicted"/>
<dbReference type="PANTHER" id="PTHR30304:SF0">
    <property type="entry name" value="D-TAGATOSE-1,6-BISPHOSPHATE ALDOLASE SUBUNIT GATY-RELATED"/>
    <property type="match status" value="1"/>
</dbReference>
<dbReference type="SUPFAM" id="SSF51569">
    <property type="entry name" value="Aldolase"/>
    <property type="match status" value="1"/>
</dbReference>
<feature type="region of interest" description="Disordered" evidence="4">
    <location>
        <begin position="134"/>
        <end position="154"/>
    </location>
</feature>
<feature type="binding site" evidence="3">
    <location>
        <position position="177"/>
    </location>
    <ligand>
        <name>Zn(2+)</name>
        <dbReference type="ChEBI" id="CHEBI:29105"/>
        <label>1</label>
        <note>catalytic</note>
    </ligand>
</feature>
<dbReference type="InterPro" id="IPR050246">
    <property type="entry name" value="Class_II_FBP_aldolase"/>
</dbReference>
<feature type="binding site" evidence="3">
    <location>
        <position position="82"/>
    </location>
    <ligand>
        <name>Zn(2+)</name>
        <dbReference type="ChEBI" id="CHEBI:29105"/>
        <label>1</label>
        <note>catalytic</note>
    </ligand>
</feature>
<dbReference type="InterPro" id="IPR000771">
    <property type="entry name" value="FBA_II"/>
</dbReference>
<dbReference type="GO" id="GO:0016832">
    <property type="term" value="F:aldehyde-lyase activity"/>
    <property type="evidence" value="ECO:0007669"/>
    <property type="project" value="InterPro"/>
</dbReference>
<evidence type="ECO:0000256" key="2">
    <source>
        <dbReference type="PIRSR" id="PIRSR001359-2"/>
    </source>
</evidence>
<evidence type="ECO:0000256" key="1">
    <source>
        <dbReference type="PIRSR" id="PIRSR001359-1"/>
    </source>
</evidence>
<sequence length="286" mass="29570">MRANMLDVVTTALDARTAVPALSTYDFATAQAVVEASERAGRPVILLVPSKAAAGTGGRRFVTALRHLADDAATPVCVQLDHAVDLGLIEQAAAAGADAVLADGSALPAAENAELVARARDVVGPGVVLEGELGSLPGTKDTARTTGPGGMTDPDEVPGFLAASRADLLAVAVGNVHGHYQGIPRLHWGRLEQICEAAGRTPLVLHGASGIPETMLVRAPLAGIGKVNINTELRAAIFATLADRCEERRSQGLDLWVLLEDWTGSVGEFTTLAHGLTTAEACPRNT</sequence>
<dbReference type="GO" id="GO:0005975">
    <property type="term" value="P:carbohydrate metabolic process"/>
    <property type="evidence" value="ECO:0007669"/>
    <property type="project" value="InterPro"/>
</dbReference>
<dbReference type="STRING" id="136273.GY22_04010"/>
<evidence type="ECO:0000313" key="6">
    <source>
        <dbReference type="Proteomes" id="UP000053512"/>
    </source>
</evidence>
<dbReference type="InterPro" id="IPR013785">
    <property type="entry name" value="Aldolase_TIM"/>
</dbReference>
<dbReference type="EMBL" id="LQBK01000039">
    <property type="protein sequence ID" value="KUG52560.1"/>
    <property type="molecule type" value="Genomic_DNA"/>
</dbReference>
<dbReference type="PIRSF" id="PIRSF001359">
    <property type="entry name" value="F_bP_aldolase_II"/>
    <property type="match status" value="1"/>
</dbReference>
<accession>A0A0W8I3U4</accession>
<dbReference type="Pfam" id="PF01116">
    <property type="entry name" value="F_bP_aldolase"/>
    <property type="match status" value="1"/>
</dbReference>
<evidence type="ECO:0000256" key="3">
    <source>
        <dbReference type="PIRSR" id="PIRSR001359-3"/>
    </source>
</evidence>
<dbReference type="Gene3D" id="3.20.20.70">
    <property type="entry name" value="Aldolase class I"/>
    <property type="match status" value="1"/>
</dbReference>
<reference evidence="6" key="1">
    <citation type="submission" date="2015-12" db="EMBL/GenBank/DDBJ databases">
        <authorList>
            <person name="Nair G.R."/>
            <person name="Kaur G."/>
            <person name="Mayilraj S."/>
        </authorList>
    </citation>
    <scope>NUCLEOTIDE SEQUENCE [LARGE SCALE GENOMIC DNA]</scope>
    <source>
        <strain evidence="6">CD08_4</strain>
    </source>
</reference>
<dbReference type="PANTHER" id="PTHR30304">
    <property type="entry name" value="D-TAGATOSE-1,6-BISPHOSPHATE ALDOLASE"/>
    <property type="match status" value="1"/>
</dbReference>
<organism evidence="5 6">
    <name type="scientific">Kocuria rosea subsp. polaris</name>
    <dbReference type="NCBI Taxonomy" id="136273"/>
    <lineage>
        <taxon>Bacteria</taxon>
        <taxon>Bacillati</taxon>
        <taxon>Actinomycetota</taxon>
        <taxon>Actinomycetes</taxon>
        <taxon>Micrococcales</taxon>
        <taxon>Micrococcaceae</taxon>
        <taxon>Kocuria</taxon>
    </lineage>
</organism>
<feature type="binding site" evidence="3">
    <location>
        <position position="206"/>
    </location>
    <ligand>
        <name>Zn(2+)</name>
        <dbReference type="ChEBI" id="CHEBI:29105"/>
        <label>1</label>
        <note>catalytic</note>
    </ligand>
</feature>
<dbReference type="Proteomes" id="UP000053512">
    <property type="component" value="Unassembled WGS sequence"/>
</dbReference>
<feature type="binding site" evidence="3">
    <location>
        <position position="132"/>
    </location>
    <ligand>
        <name>Zn(2+)</name>
        <dbReference type="ChEBI" id="CHEBI:29105"/>
        <label>2</label>
    </ligand>
</feature>
<comment type="cofactor">
    <cofactor evidence="3">
        <name>Zn(2+)</name>
        <dbReference type="ChEBI" id="CHEBI:29105"/>
    </cofactor>
    <text evidence="3">Binds 2 Zn(2+) ions per subunit. One is catalytic and the other provides a structural contribution.</text>
</comment>
<evidence type="ECO:0000313" key="5">
    <source>
        <dbReference type="EMBL" id="KUG52560.1"/>
    </source>
</evidence>
<keyword evidence="3" id="KW-0479">Metal-binding</keyword>
<gene>
    <name evidence="5" type="ORF">AVL61_13420</name>
</gene>
<evidence type="ECO:0000256" key="4">
    <source>
        <dbReference type="SAM" id="MobiDB-lite"/>
    </source>
</evidence>
<keyword evidence="3" id="KW-0862">Zinc</keyword>
<comment type="caution">
    <text evidence="5">The sequence shown here is derived from an EMBL/GenBank/DDBJ whole genome shotgun (WGS) entry which is preliminary data.</text>
</comment>
<protein>
    <submittedName>
        <fullName evidence="5">Fructose-bisphosphate aldolase</fullName>
    </submittedName>
</protein>
<dbReference type="OrthoDB" id="9803995at2"/>
<feature type="binding site" evidence="2">
    <location>
        <position position="178"/>
    </location>
    <ligand>
        <name>dihydroxyacetone phosphate</name>
        <dbReference type="ChEBI" id="CHEBI:57642"/>
    </ligand>
</feature>
<dbReference type="GO" id="GO:0008270">
    <property type="term" value="F:zinc ion binding"/>
    <property type="evidence" value="ECO:0007669"/>
    <property type="project" value="InterPro"/>
</dbReference>
<dbReference type="AlphaFoldDB" id="A0A0W8I3U4"/>
<feature type="binding site" evidence="2">
    <location>
        <begin position="228"/>
        <end position="231"/>
    </location>
    <ligand>
        <name>dihydroxyacetone phosphate</name>
        <dbReference type="ChEBI" id="CHEBI:57642"/>
    </ligand>
</feature>
<feature type="active site" description="Proton donor" evidence="1">
    <location>
        <position position="81"/>
    </location>
</feature>
<name>A0A0W8I3U4_KOCRO</name>
<dbReference type="RefSeq" id="WP_058875105.1">
    <property type="nucleotide sequence ID" value="NZ_LQBK01000039.1"/>
</dbReference>
<feature type="binding site" evidence="2">
    <location>
        <begin position="207"/>
        <end position="209"/>
    </location>
    <ligand>
        <name>dihydroxyacetone phosphate</name>
        <dbReference type="ChEBI" id="CHEBI:57642"/>
    </ligand>
</feature>